<gene>
    <name evidence="2" type="ORF">JYU34_009916</name>
</gene>
<dbReference type="EMBL" id="JAHIBW010000013">
    <property type="protein sequence ID" value="KAG7305783.1"/>
    <property type="molecule type" value="Genomic_DNA"/>
</dbReference>
<comment type="caution">
    <text evidence="2">The sequence shown here is derived from an EMBL/GenBank/DDBJ whole genome shotgun (WGS) entry which is preliminary data.</text>
</comment>
<dbReference type="InterPro" id="IPR043502">
    <property type="entry name" value="DNA/RNA_pol_sf"/>
</dbReference>
<organism evidence="2 3">
    <name type="scientific">Plutella xylostella</name>
    <name type="common">Diamondback moth</name>
    <name type="synonym">Plutella maculipennis</name>
    <dbReference type="NCBI Taxonomy" id="51655"/>
    <lineage>
        <taxon>Eukaryota</taxon>
        <taxon>Metazoa</taxon>
        <taxon>Ecdysozoa</taxon>
        <taxon>Arthropoda</taxon>
        <taxon>Hexapoda</taxon>
        <taxon>Insecta</taxon>
        <taxon>Pterygota</taxon>
        <taxon>Neoptera</taxon>
        <taxon>Endopterygota</taxon>
        <taxon>Lepidoptera</taxon>
        <taxon>Glossata</taxon>
        <taxon>Ditrysia</taxon>
        <taxon>Yponomeutoidea</taxon>
        <taxon>Plutellidae</taxon>
        <taxon>Plutella</taxon>
    </lineage>
</organism>
<dbReference type="PROSITE" id="PS50878">
    <property type="entry name" value="RT_POL"/>
    <property type="match status" value="1"/>
</dbReference>
<dbReference type="Pfam" id="PF00078">
    <property type="entry name" value="RVT_1"/>
    <property type="match status" value="1"/>
</dbReference>
<sequence>MYTKELKHILNNYNLTCHINTPTRKRTCIDQIASNIRSACGQTHELALSDHNTGQTMTFEIKQKIIPTTCWTQTQRDFNKENMKKFRNAIAALSFSEVYEKTSTDEAFNSFHDLLSLFYNLCFPKTKIKFNQQKMRSKWITKGVKTCTKTKRKLYYEYQKSRQNKLAHKTKYISYSNMLKKCVHNAKRNFSNKYLNKADNKCRATWKLINNNIDIQPIKNPIEKIITEDQIITDPQQICNKFNEFYISLTNNKNNSDISSDPMNIVSNSMFLMPTDDAEIEKIIMSLRNSSSTGYDDICTKTLKLCAKELSRPLSYIINLSLLEGKFPDKLKISLVKPIFKKGNEYDIHNYRPVTLIPVLSKVFEKAMYSRVLSFINRNNILCKQQFGFRKHSSTTLACFTLLKHITECLNEKIRVTVVFLDLSKAFDFVNHKKLLHKLQCYGIRGHCQKWFKSYLDERLQCVEIAKIIGNHKENVQSDFKYNNAGVPQGSVLGPLLFLLYINELPNISKHETILFADDTTIVFKCENPDTYEYEINSTLHKFIEWLKNNDLSINISKTNMIQFQTYNSNPDKINIMYESNQIEEINNTKFLGLIIDKHCNWKAHIEQVINKVGKFIYALRNLRQVVSKDAALTAYHGYVASVLAYGLLLWGRSTDIFKVFRIQKKCIRAIVGIRNDESCKPFFKSLKVLTIFSMYIKEVCVFVREHMDLFKKQSDTNERSRRDPYKLTLPKIRVDVYKHNAYVMCIRIYNKLPIEYKSLPYKKFKCELTKWLLNKCFYSLDEYMMA</sequence>
<dbReference type="PANTHER" id="PTHR33332">
    <property type="entry name" value="REVERSE TRANSCRIPTASE DOMAIN-CONTAINING PROTEIN"/>
    <property type="match status" value="1"/>
</dbReference>
<protein>
    <recommendedName>
        <fullName evidence="1">Reverse transcriptase domain-containing protein</fullName>
    </recommendedName>
</protein>
<dbReference type="SUPFAM" id="SSF56672">
    <property type="entry name" value="DNA/RNA polymerases"/>
    <property type="match status" value="1"/>
</dbReference>
<feature type="domain" description="Reverse transcriptase" evidence="1">
    <location>
        <begin position="320"/>
        <end position="596"/>
    </location>
</feature>
<reference evidence="2 3" key="1">
    <citation type="submission" date="2021-06" db="EMBL/GenBank/DDBJ databases">
        <title>A haploid diamondback moth (Plutella xylostella L.) genome assembly resolves 31 chromosomes and identifies a diamide resistance mutation.</title>
        <authorList>
            <person name="Ward C.M."/>
            <person name="Perry K.D."/>
            <person name="Baker G."/>
            <person name="Powis K."/>
            <person name="Heckel D.G."/>
            <person name="Baxter S.W."/>
        </authorList>
    </citation>
    <scope>NUCLEOTIDE SEQUENCE [LARGE SCALE GENOMIC DNA]</scope>
    <source>
        <strain evidence="2 3">LV</strain>
        <tissue evidence="2">Single pupa</tissue>
    </source>
</reference>
<keyword evidence="3" id="KW-1185">Reference proteome</keyword>
<accession>A0ABQ7QMZ8</accession>
<evidence type="ECO:0000313" key="3">
    <source>
        <dbReference type="Proteomes" id="UP000823941"/>
    </source>
</evidence>
<evidence type="ECO:0000313" key="2">
    <source>
        <dbReference type="EMBL" id="KAG7305783.1"/>
    </source>
</evidence>
<name>A0ABQ7QMZ8_PLUXY</name>
<dbReference type="Proteomes" id="UP000823941">
    <property type="component" value="Chromosome 13"/>
</dbReference>
<dbReference type="InterPro" id="IPR000477">
    <property type="entry name" value="RT_dom"/>
</dbReference>
<proteinExistence type="predicted"/>
<dbReference type="CDD" id="cd01650">
    <property type="entry name" value="RT_nLTR_like"/>
    <property type="match status" value="1"/>
</dbReference>
<evidence type="ECO:0000259" key="1">
    <source>
        <dbReference type="PROSITE" id="PS50878"/>
    </source>
</evidence>